<protein>
    <submittedName>
        <fullName evidence="1">Outer membrane protein</fullName>
    </submittedName>
</protein>
<dbReference type="HOGENOM" id="CLU_109763_0_0_7"/>
<dbReference type="Pfam" id="PF01856">
    <property type="entry name" value="HP_OMP"/>
    <property type="match status" value="1"/>
</dbReference>
<dbReference type="EMBL" id="CP003479">
    <property type="protein sequence ID" value="AFI03609.1"/>
    <property type="molecule type" value="Genomic_DNA"/>
</dbReference>
<proteinExistence type="predicted"/>
<accession>I0EKZ0</accession>
<keyword evidence="2" id="KW-1185">Reference proteome</keyword>
<organism evidence="1 2">
    <name type="scientific">Helicobacter cetorum (strain ATCC BAA-429 / MIT 00-7128)</name>
    <dbReference type="NCBI Taxonomy" id="182217"/>
    <lineage>
        <taxon>Bacteria</taxon>
        <taxon>Pseudomonadati</taxon>
        <taxon>Campylobacterota</taxon>
        <taxon>Epsilonproteobacteria</taxon>
        <taxon>Campylobacterales</taxon>
        <taxon>Helicobacteraceae</taxon>
        <taxon>Helicobacter</taxon>
    </lineage>
</organism>
<name>I0EKZ0_HELC0</name>
<evidence type="ECO:0000313" key="2">
    <source>
        <dbReference type="Proteomes" id="UP000005010"/>
    </source>
</evidence>
<dbReference type="STRING" id="182217.HCW_01620"/>
<dbReference type="PATRIC" id="fig|182217.3.peg.337"/>
<sequence length="219" mass="24744">MSLIAPQAYGSTEPQPIKKVTNRNKKAHEALYKSIINRQRLTRKKSGWYFGTGFGVLDAIKDYQGKEVKNFIATLNLKTGVQSFFKRYVGVRGFFAWDLGTGKVNYQSHSDPTNSFFTMLSVGMDIIMEFPLGSYKYYLGAFGGAGGGVVVYADNENFKLIKHAAYAGGLTIDGGISLTLFLRHRIEWGFKILPTARMLSKSERFETSAMFYMMYNYKF</sequence>
<reference evidence="2" key="1">
    <citation type="submission" date="2012-04" db="EMBL/GenBank/DDBJ databases">
        <title>Complete genome sequence of Helicobacter cetorum strain MIT 00-7128.</title>
        <authorList>
            <person name="Kersulyte D."/>
            <person name="Berg D.E."/>
        </authorList>
    </citation>
    <scope>NUCLEOTIDE SEQUENCE [LARGE SCALE GENOMIC DNA]</scope>
    <source>
        <strain evidence="2">MIT 00-7128</strain>
    </source>
</reference>
<dbReference type="Proteomes" id="UP000005010">
    <property type="component" value="Chromosome"/>
</dbReference>
<dbReference type="KEGG" id="hce:HCW_01620"/>
<dbReference type="InterPro" id="IPR002718">
    <property type="entry name" value="OMP_Helicobacter"/>
</dbReference>
<dbReference type="AlphaFoldDB" id="I0EKZ0"/>
<gene>
    <name evidence="1" type="ordered locus">HCW_01620</name>
</gene>
<evidence type="ECO:0000313" key="1">
    <source>
        <dbReference type="EMBL" id="AFI03609.1"/>
    </source>
</evidence>